<dbReference type="EMBL" id="LKHS01000001">
    <property type="protein sequence ID" value="KQH88008.1"/>
    <property type="molecule type" value="Genomic_DNA"/>
</dbReference>
<feature type="active site" description="Proton donor" evidence="2">
    <location>
        <position position="44"/>
    </location>
</feature>
<dbReference type="Pfam" id="PF13563">
    <property type="entry name" value="2_5_RNA_ligase2"/>
    <property type="match status" value="1"/>
</dbReference>
<organism evidence="3 4">
    <name type="scientific">Vibrio furnissii</name>
    <dbReference type="NCBI Taxonomy" id="29494"/>
    <lineage>
        <taxon>Bacteria</taxon>
        <taxon>Pseudomonadati</taxon>
        <taxon>Pseudomonadota</taxon>
        <taxon>Gammaproteobacteria</taxon>
        <taxon>Vibrionales</taxon>
        <taxon>Vibrionaceae</taxon>
        <taxon>Vibrio</taxon>
    </lineage>
</organism>
<keyword evidence="4" id="KW-1185">Reference proteome</keyword>
<dbReference type="Proteomes" id="UP000051221">
    <property type="component" value="Unassembled WGS sequence"/>
</dbReference>
<evidence type="ECO:0000313" key="3">
    <source>
        <dbReference type="EMBL" id="KQH88008.1"/>
    </source>
</evidence>
<dbReference type="PANTHER" id="PTHR35561:SF1">
    <property type="entry name" value="RNA 2',3'-CYCLIC PHOSPHODIESTERASE"/>
    <property type="match status" value="1"/>
</dbReference>
<sequence>MNSDLRCFFALTFAAEEKAQLRRERERLKTHATKGTFTHSDNFHLTLEFIGEVASEHLPTLKGLLHELECAPMTLHVDHLGHFHIKGRQLVWLGVTQQHDLMALQAALRMKLADTPFPPENRPYVPHITLGRHVMLDTRLSDIPMAPLTLVVHSVALMESKHVDNKLIYDVLEEIRLVD</sequence>
<evidence type="ECO:0000313" key="4">
    <source>
        <dbReference type="Proteomes" id="UP000051221"/>
    </source>
</evidence>
<evidence type="ECO:0000256" key="2">
    <source>
        <dbReference type="HAMAP-Rule" id="MF_01940"/>
    </source>
</evidence>
<dbReference type="GO" id="GO:0008664">
    <property type="term" value="F:RNA 2',3'-cyclic 3'-phosphodiesterase activity"/>
    <property type="evidence" value="ECO:0007669"/>
    <property type="project" value="UniProtKB-EC"/>
</dbReference>
<comment type="similarity">
    <text evidence="2">Belongs to the 2H phosphoesterase superfamily. ThpR family.</text>
</comment>
<dbReference type="HAMAP" id="MF_01940">
    <property type="entry name" value="RNA_CPDase"/>
    <property type="match status" value="1"/>
</dbReference>
<dbReference type="AlphaFoldDB" id="A0A0Q2V5F2"/>
<dbReference type="Gene3D" id="3.90.1140.10">
    <property type="entry name" value="Cyclic phosphodiesterase"/>
    <property type="match status" value="1"/>
</dbReference>
<feature type="short sequence motif" description="HXTX 2" evidence="2">
    <location>
        <begin position="127"/>
        <end position="130"/>
    </location>
</feature>
<name>A0A0Q2V5F2_VIBFU</name>
<comment type="caution">
    <text evidence="3">The sequence shown here is derived from an EMBL/GenBank/DDBJ whole genome shotgun (WGS) entry which is preliminary data.</text>
</comment>
<dbReference type="FunCoup" id="A0A0Q2V5F2">
    <property type="interactions" value="32"/>
</dbReference>
<dbReference type="NCBIfam" id="TIGR02258">
    <property type="entry name" value="2_5_ligase"/>
    <property type="match status" value="1"/>
</dbReference>
<dbReference type="InParanoid" id="A0A0Q2V5F2"/>
<dbReference type="GO" id="GO:0016874">
    <property type="term" value="F:ligase activity"/>
    <property type="evidence" value="ECO:0007669"/>
    <property type="project" value="UniProtKB-KW"/>
</dbReference>
<comment type="catalytic activity">
    <reaction evidence="2">
        <text>a 3'-end 2',3'-cyclophospho-ribonucleotide-RNA + H2O = a 3'-end 2'-phospho-ribonucleotide-RNA + H(+)</text>
        <dbReference type="Rhea" id="RHEA:11828"/>
        <dbReference type="Rhea" id="RHEA-COMP:10464"/>
        <dbReference type="Rhea" id="RHEA-COMP:17353"/>
        <dbReference type="ChEBI" id="CHEBI:15377"/>
        <dbReference type="ChEBI" id="CHEBI:15378"/>
        <dbReference type="ChEBI" id="CHEBI:83064"/>
        <dbReference type="ChEBI" id="CHEBI:173113"/>
        <dbReference type="EC" id="3.1.4.58"/>
    </reaction>
</comment>
<keyword evidence="3" id="KW-0436">Ligase</keyword>
<dbReference type="EC" id="3.1.4.58" evidence="2"/>
<dbReference type="SUPFAM" id="SSF55144">
    <property type="entry name" value="LigT-like"/>
    <property type="match status" value="1"/>
</dbReference>
<evidence type="ECO:0000256" key="1">
    <source>
        <dbReference type="ARBA" id="ARBA00022801"/>
    </source>
</evidence>
<dbReference type="InterPro" id="IPR004175">
    <property type="entry name" value="RNA_CPDase"/>
</dbReference>
<dbReference type="InterPro" id="IPR009097">
    <property type="entry name" value="Cyclic_Pdiesterase"/>
</dbReference>
<gene>
    <name evidence="3" type="ORF">AMR76_01590</name>
</gene>
<comment type="function">
    <text evidence="2">Hydrolyzes RNA 2',3'-cyclic phosphodiester to an RNA 2'-phosphomonoester.</text>
</comment>
<protein>
    <recommendedName>
        <fullName evidence="2">RNA 2',3'-cyclic phosphodiesterase</fullName>
        <shortName evidence="2">RNA 2',3'-CPDase</shortName>
        <ecNumber evidence="2">3.1.4.58</ecNumber>
    </recommendedName>
</protein>
<reference evidence="3 4" key="1">
    <citation type="submission" date="2015-08" db="EMBL/GenBank/DDBJ databases">
        <title>Antibacterial properties of a collection of Vibrionaceae strains.</title>
        <authorList>
            <person name="Giubergia S."/>
        </authorList>
    </citation>
    <scope>NUCLEOTIDE SEQUENCE [LARGE SCALE GENOMIC DNA]</scope>
    <source>
        <strain evidence="3 4">S0821</strain>
    </source>
</reference>
<dbReference type="OMA" id="TICLMES"/>
<keyword evidence="1 2" id="KW-0378">Hydrolase</keyword>
<proteinExistence type="inferred from homology"/>
<feature type="short sequence motif" description="HXTX 1" evidence="2">
    <location>
        <begin position="44"/>
        <end position="47"/>
    </location>
</feature>
<dbReference type="PANTHER" id="PTHR35561">
    <property type="entry name" value="RNA 2',3'-CYCLIC PHOSPHODIESTERASE"/>
    <property type="match status" value="1"/>
</dbReference>
<dbReference type="GO" id="GO:0004113">
    <property type="term" value="F:2',3'-cyclic-nucleotide 3'-phosphodiesterase activity"/>
    <property type="evidence" value="ECO:0007669"/>
    <property type="project" value="InterPro"/>
</dbReference>
<feature type="active site" description="Proton acceptor" evidence="2">
    <location>
        <position position="127"/>
    </location>
</feature>
<accession>A0A0Q2V5F2</accession>